<dbReference type="EMBL" id="FZPD01000005">
    <property type="protein sequence ID" value="SNT30708.1"/>
    <property type="molecule type" value="Genomic_DNA"/>
</dbReference>
<dbReference type="RefSeq" id="WP_089357986.1">
    <property type="nucleotide sequence ID" value="NZ_FZPD01000005.1"/>
</dbReference>
<reference evidence="2 3" key="1">
    <citation type="submission" date="2017-06" db="EMBL/GenBank/DDBJ databases">
        <authorList>
            <person name="Kim H.J."/>
            <person name="Triplett B.A."/>
        </authorList>
    </citation>
    <scope>NUCLEOTIDE SEQUENCE [LARGE SCALE GENOMIC DNA]</scope>
    <source>
        <strain evidence="2 3">DSM 19307</strain>
    </source>
</reference>
<dbReference type="AlphaFoldDB" id="A0A239LLE4"/>
<evidence type="ECO:0000313" key="2">
    <source>
        <dbReference type="EMBL" id="SNT30708.1"/>
    </source>
</evidence>
<evidence type="ECO:0000313" key="3">
    <source>
        <dbReference type="Proteomes" id="UP000198393"/>
    </source>
</evidence>
<accession>A0A239LLE4</accession>
<organism evidence="2 3">
    <name type="scientific">Ekhidna lutea</name>
    <dbReference type="NCBI Taxonomy" id="447679"/>
    <lineage>
        <taxon>Bacteria</taxon>
        <taxon>Pseudomonadati</taxon>
        <taxon>Bacteroidota</taxon>
        <taxon>Cytophagia</taxon>
        <taxon>Cytophagales</taxon>
        <taxon>Reichenbachiellaceae</taxon>
        <taxon>Ekhidna</taxon>
    </lineage>
</organism>
<proteinExistence type="predicted"/>
<evidence type="ECO:0000259" key="1">
    <source>
        <dbReference type="Pfam" id="PF12867"/>
    </source>
</evidence>
<feature type="domain" description="DinB-like" evidence="1">
    <location>
        <begin position="12"/>
        <end position="150"/>
    </location>
</feature>
<dbReference type="Pfam" id="PF12867">
    <property type="entry name" value="DinB_2"/>
    <property type="match status" value="1"/>
</dbReference>
<dbReference type="OrthoDB" id="1434917at2"/>
<name>A0A239LLE4_EKHLU</name>
<protein>
    <submittedName>
        <fullName evidence="2">DinB superfamily protein</fullName>
    </submittedName>
</protein>
<dbReference type="InterPro" id="IPR034660">
    <property type="entry name" value="DinB/YfiT-like"/>
</dbReference>
<gene>
    <name evidence="2" type="ORF">SAMN05421640_3324</name>
</gene>
<dbReference type="SUPFAM" id="SSF109854">
    <property type="entry name" value="DinB/YfiT-like putative metalloenzymes"/>
    <property type="match status" value="1"/>
</dbReference>
<sequence length="173" mass="19808">MQFNLKKSILILERTPSVLQEILKDLPEDWTTPNEGAETWSPFDVVGHLIHGEQTDWIARTKTILEHGESRPFDPFDRFAQFEKSKGKTINELLDEFERLRVANLKELQSLSISENDLNKTGMHPGLGPVTLRNLLSGWVVHDLGHVAQISRVMAKQYTVEVGPWTEYMSILK</sequence>
<dbReference type="Proteomes" id="UP000198393">
    <property type="component" value="Unassembled WGS sequence"/>
</dbReference>
<dbReference type="Gene3D" id="1.20.120.450">
    <property type="entry name" value="dinb family like domain"/>
    <property type="match status" value="1"/>
</dbReference>
<dbReference type="InterPro" id="IPR024775">
    <property type="entry name" value="DinB-like"/>
</dbReference>
<keyword evidence="3" id="KW-1185">Reference proteome</keyword>